<feature type="transmembrane region" description="Helical" evidence="1">
    <location>
        <begin position="20"/>
        <end position="37"/>
    </location>
</feature>
<evidence type="ECO:0000313" key="3">
    <source>
        <dbReference type="Proteomes" id="UP001595681"/>
    </source>
</evidence>
<dbReference type="RefSeq" id="WP_380796167.1">
    <property type="nucleotide sequence ID" value="NZ_JBHRVU010000004.1"/>
</dbReference>
<evidence type="ECO:0000313" key="2">
    <source>
        <dbReference type="EMBL" id="MFC3442140.1"/>
    </source>
</evidence>
<accession>A0ABV7NFR0</accession>
<feature type="transmembrane region" description="Helical" evidence="1">
    <location>
        <begin position="130"/>
        <end position="151"/>
    </location>
</feature>
<feature type="transmembrane region" description="Helical" evidence="1">
    <location>
        <begin position="44"/>
        <end position="63"/>
    </location>
</feature>
<comment type="caution">
    <text evidence="2">The sequence shown here is derived from an EMBL/GenBank/DDBJ whole genome shotgun (WGS) entry which is preliminary data.</text>
</comment>
<dbReference type="Proteomes" id="UP001595681">
    <property type="component" value="Unassembled WGS sequence"/>
</dbReference>
<organism evidence="2 3">
    <name type="scientific">Sphingobium rhizovicinum</name>
    <dbReference type="NCBI Taxonomy" id="432308"/>
    <lineage>
        <taxon>Bacteria</taxon>
        <taxon>Pseudomonadati</taxon>
        <taxon>Pseudomonadota</taxon>
        <taxon>Alphaproteobacteria</taxon>
        <taxon>Sphingomonadales</taxon>
        <taxon>Sphingomonadaceae</taxon>
        <taxon>Sphingobium</taxon>
    </lineage>
</organism>
<protein>
    <recommendedName>
        <fullName evidence="4">NAD(P)(+) transhydrogenase (Re/Si-specific) subunit beta</fullName>
    </recommendedName>
</protein>
<name>A0ABV7NFR0_9SPHN</name>
<sequence>MTAGFAALLGARIDGIAPSPFVAFLYLLAGLCLLLALRWGSGRRAGRVALLGVALASGGALYSHDVMNLPEMLGAIVVGGGLGLLLVRRAARRMLPILLRISQGLLGVAAVATAGAVWRNPGAFGLEGDGAAMTLLAAAALIGMLVCLGAIWPGRVGALILSGGAGWAGALLGLAIGNSAMVIGGALAGVAGLSFVLRGRKMARSASEGLPRAPGLP</sequence>
<keyword evidence="1" id="KW-0472">Membrane</keyword>
<evidence type="ECO:0008006" key="4">
    <source>
        <dbReference type="Google" id="ProtNLM"/>
    </source>
</evidence>
<feature type="transmembrane region" description="Helical" evidence="1">
    <location>
        <begin position="156"/>
        <end position="174"/>
    </location>
</feature>
<evidence type="ECO:0000256" key="1">
    <source>
        <dbReference type="SAM" id="Phobius"/>
    </source>
</evidence>
<keyword evidence="1" id="KW-1133">Transmembrane helix</keyword>
<reference evidence="3" key="1">
    <citation type="journal article" date="2019" name="Int. J. Syst. Evol. Microbiol.">
        <title>The Global Catalogue of Microorganisms (GCM) 10K type strain sequencing project: providing services to taxonomists for standard genome sequencing and annotation.</title>
        <authorList>
            <consortium name="The Broad Institute Genomics Platform"/>
            <consortium name="The Broad Institute Genome Sequencing Center for Infectious Disease"/>
            <person name="Wu L."/>
            <person name="Ma J."/>
        </authorList>
    </citation>
    <scope>NUCLEOTIDE SEQUENCE [LARGE SCALE GENOMIC DNA]</scope>
    <source>
        <strain evidence="3">CCM 7491</strain>
    </source>
</reference>
<keyword evidence="1" id="KW-0812">Transmembrane</keyword>
<proteinExistence type="predicted"/>
<dbReference type="EMBL" id="JBHRVU010000004">
    <property type="protein sequence ID" value="MFC3442140.1"/>
    <property type="molecule type" value="Genomic_DNA"/>
</dbReference>
<feature type="transmembrane region" description="Helical" evidence="1">
    <location>
        <begin position="69"/>
        <end position="87"/>
    </location>
</feature>
<feature type="transmembrane region" description="Helical" evidence="1">
    <location>
        <begin position="99"/>
        <end position="118"/>
    </location>
</feature>
<feature type="transmembrane region" description="Helical" evidence="1">
    <location>
        <begin position="180"/>
        <end position="197"/>
    </location>
</feature>
<gene>
    <name evidence="2" type="ORF">ACFOKF_13265</name>
</gene>
<keyword evidence="3" id="KW-1185">Reference proteome</keyword>